<name>X0TNU7_9ZZZZ</name>
<dbReference type="PANTHER" id="PTHR37817:SF1">
    <property type="entry name" value="N-ACETYLTRANSFERASE EIS"/>
    <property type="match status" value="1"/>
</dbReference>
<dbReference type="Gene3D" id="3.30.1050.10">
    <property type="entry name" value="SCP2 sterol-binding domain"/>
    <property type="match status" value="1"/>
</dbReference>
<dbReference type="InterPro" id="IPR036527">
    <property type="entry name" value="SCP2_sterol-bd_dom_sf"/>
</dbReference>
<dbReference type="Pfam" id="PF17668">
    <property type="entry name" value="Acetyltransf_17"/>
    <property type="match status" value="1"/>
</dbReference>
<dbReference type="InterPro" id="IPR016181">
    <property type="entry name" value="Acyl_CoA_acyltransferase"/>
</dbReference>
<dbReference type="GO" id="GO:0030649">
    <property type="term" value="P:aminoglycoside antibiotic catabolic process"/>
    <property type="evidence" value="ECO:0007669"/>
    <property type="project" value="TreeGrafter"/>
</dbReference>
<protein>
    <recommendedName>
        <fullName evidence="1">N-acetyltransferase domain-containing protein</fullName>
    </recommendedName>
</protein>
<comment type="caution">
    <text evidence="2">The sequence shown here is derived from an EMBL/GenBank/DDBJ whole genome shotgun (WGS) entry which is preliminary data.</text>
</comment>
<dbReference type="PANTHER" id="PTHR37817">
    <property type="entry name" value="N-ACETYLTRANSFERASE EIS"/>
    <property type="match status" value="1"/>
</dbReference>
<dbReference type="SUPFAM" id="SSF55729">
    <property type="entry name" value="Acyl-CoA N-acyltransferases (Nat)"/>
    <property type="match status" value="1"/>
</dbReference>
<dbReference type="Pfam" id="PF13530">
    <property type="entry name" value="SCP2_2"/>
    <property type="match status" value="1"/>
</dbReference>
<dbReference type="InterPro" id="IPR041380">
    <property type="entry name" value="Acetyltransf_17"/>
</dbReference>
<accession>X0TNU7</accession>
<dbReference type="InterPro" id="IPR051554">
    <property type="entry name" value="Acetyltransferase_Eis"/>
</dbReference>
<dbReference type="Gene3D" id="3.40.630.30">
    <property type="match status" value="2"/>
</dbReference>
<evidence type="ECO:0000259" key="1">
    <source>
        <dbReference type="PROSITE" id="PS51186"/>
    </source>
</evidence>
<dbReference type="GO" id="GO:0034069">
    <property type="term" value="F:aminoglycoside N-acetyltransferase activity"/>
    <property type="evidence" value="ECO:0007669"/>
    <property type="project" value="TreeGrafter"/>
</dbReference>
<feature type="non-terminal residue" evidence="2">
    <location>
        <position position="1"/>
    </location>
</feature>
<dbReference type="CDD" id="cd04301">
    <property type="entry name" value="NAT_SF"/>
    <property type="match status" value="1"/>
</dbReference>
<dbReference type="AlphaFoldDB" id="X0TNU7"/>
<dbReference type="InterPro" id="IPR025559">
    <property type="entry name" value="Eis_dom"/>
</dbReference>
<dbReference type="PROSITE" id="PS51186">
    <property type="entry name" value="GNAT"/>
    <property type="match status" value="1"/>
</dbReference>
<dbReference type="Pfam" id="PF13527">
    <property type="entry name" value="Acetyltransf_9"/>
    <property type="match status" value="1"/>
</dbReference>
<dbReference type="SUPFAM" id="SSF55718">
    <property type="entry name" value="SCP-like"/>
    <property type="match status" value="1"/>
</dbReference>
<sequence>FFGERSVPMGGVGNVAVAPEHRGKGLAHRIMTEALQGMRARGEVISALFPATTTLYRGVGYELAGAAVWHQVSPEALRELRGTSALETRRVEKGDDPTGIRCCYERVAPEINGWLDRDDRRWQSLWEWWHAGHYVYACENPGGEVEAYLVYRHEPTPPGARGDYGVRVEQIVAATPEGLRAVWWTLASSASLVDAVTFTASPEDALLLIMPEQRIAVRGQVRWLLRIIDAQAAVAARGYSPSLEIEAPITIEDAILADNTGAWTLRVAEGEGRLEPGGQGGPRFGIGALSSLYTGWATTATLLRAGLLEGGSAAQLRALDAAFAGPTPWMMDEF</sequence>
<organism evidence="2">
    <name type="scientific">marine sediment metagenome</name>
    <dbReference type="NCBI Taxonomy" id="412755"/>
    <lineage>
        <taxon>unclassified sequences</taxon>
        <taxon>metagenomes</taxon>
        <taxon>ecological metagenomes</taxon>
    </lineage>
</organism>
<gene>
    <name evidence="2" type="ORF">S01H1_18113</name>
</gene>
<proteinExistence type="predicted"/>
<dbReference type="InterPro" id="IPR000182">
    <property type="entry name" value="GNAT_dom"/>
</dbReference>
<feature type="domain" description="N-acetyltransferase" evidence="1">
    <location>
        <begin position="1"/>
        <end position="92"/>
    </location>
</feature>
<dbReference type="EMBL" id="BARS01009660">
    <property type="protein sequence ID" value="GAF77785.1"/>
    <property type="molecule type" value="Genomic_DNA"/>
</dbReference>
<evidence type="ECO:0000313" key="2">
    <source>
        <dbReference type="EMBL" id="GAF77785.1"/>
    </source>
</evidence>
<reference evidence="2" key="1">
    <citation type="journal article" date="2014" name="Front. Microbiol.">
        <title>High frequency of phylogenetically diverse reductive dehalogenase-homologous genes in deep subseafloor sedimentary metagenomes.</title>
        <authorList>
            <person name="Kawai M."/>
            <person name="Futagami T."/>
            <person name="Toyoda A."/>
            <person name="Takaki Y."/>
            <person name="Nishi S."/>
            <person name="Hori S."/>
            <person name="Arai W."/>
            <person name="Tsubouchi T."/>
            <person name="Morono Y."/>
            <person name="Uchiyama I."/>
            <person name="Ito T."/>
            <person name="Fujiyama A."/>
            <person name="Inagaki F."/>
            <person name="Takami H."/>
        </authorList>
    </citation>
    <scope>NUCLEOTIDE SEQUENCE</scope>
    <source>
        <strain evidence="2">Expedition CK06-06</strain>
    </source>
</reference>